<proteinExistence type="inferred from homology"/>
<dbReference type="GO" id="GO:0000428">
    <property type="term" value="C:DNA-directed RNA polymerase complex"/>
    <property type="evidence" value="ECO:0007669"/>
    <property type="project" value="UniProtKB-KW"/>
</dbReference>
<evidence type="ECO:0000256" key="5">
    <source>
        <dbReference type="ARBA" id="ARBA00022695"/>
    </source>
</evidence>
<dbReference type="InterPro" id="IPR011262">
    <property type="entry name" value="DNA-dir_RNA_pol_insert"/>
</dbReference>
<dbReference type="InterPro" id="IPR011260">
    <property type="entry name" value="RNAP_asu_C"/>
</dbReference>
<dbReference type="Pfam" id="PF01000">
    <property type="entry name" value="RNA_pol_A_bac"/>
    <property type="match status" value="1"/>
</dbReference>
<dbReference type="InterPro" id="IPR036643">
    <property type="entry name" value="RNApol_insert_sf"/>
</dbReference>
<dbReference type="HAMAP" id="MF_00059">
    <property type="entry name" value="RNApol_bact_RpoA"/>
    <property type="match status" value="1"/>
</dbReference>
<evidence type="ECO:0000256" key="7">
    <source>
        <dbReference type="ARBA" id="ARBA00048552"/>
    </source>
</evidence>
<evidence type="ECO:0000256" key="1">
    <source>
        <dbReference type="ARBA" id="ARBA00004026"/>
    </source>
</evidence>
<feature type="region of interest" description="Alpha N-terminal domain (alpha-NTD)" evidence="8">
    <location>
        <begin position="1"/>
        <end position="229"/>
    </location>
</feature>
<feature type="region of interest" description="Alpha C-terminal domain (alpha-CTD)" evidence="8">
    <location>
        <begin position="239"/>
        <end position="306"/>
    </location>
</feature>
<dbReference type="GO" id="GO:0006351">
    <property type="term" value="P:DNA-templated transcription"/>
    <property type="evidence" value="ECO:0007669"/>
    <property type="project" value="UniProtKB-UniRule"/>
</dbReference>
<evidence type="ECO:0000259" key="9">
    <source>
        <dbReference type="SMART" id="SM00662"/>
    </source>
</evidence>
<dbReference type="SUPFAM" id="SSF55257">
    <property type="entry name" value="RBP11-like subunits of RNA polymerase"/>
    <property type="match status" value="1"/>
</dbReference>
<dbReference type="FunFam" id="2.170.120.12:FF:000001">
    <property type="entry name" value="DNA-directed RNA polymerase subunit alpha"/>
    <property type="match status" value="1"/>
</dbReference>
<dbReference type="InterPro" id="IPR011263">
    <property type="entry name" value="DNA-dir_RNA_pol_RpoA/D/Rpb3"/>
</dbReference>
<keyword evidence="5 8" id="KW-0548">Nucleotidyltransferase</keyword>
<dbReference type="SMART" id="SM00662">
    <property type="entry name" value="RPOLD"/>
    <property type="match status" value="1"/>
</dbReference>
<accession>A0A5C0F4X5</accession>
<dbReference type="Gene3D" id="2.170.120.12">
    <property type="entry name" value="DNA-directed RNA polymerase, insert domain"/>
    <property type="match status" value="1"/>
</dbReference>
<keyword evidence="6 8" id="KW-0804">Transcription</keyword>
<dbReference type="EMBL" id="MN065498">
    <property type="protein sequence ID" value="QEI59565.1"/>
    <property type="molecule type" value="Genomic_DNA"/>
</dbReference>
<dbReference type="GO" id="GO:0003677">
    <property type="term" value="F:DNA binding"/>
    <property type="evidence" value="ECO:0007669"/>
    <property type="project" value="UniProtKB-UniRule"/>
</dbReference>
<dbReference type="Gene3D" id="1.10.150.20">
    <property type="entry name" value="5' to 3' exonuclease, C-terminal subdomain"/>
    <property type="match status" value="1"/>
</dbReference>
<dbReference type="InterPro" id="IPR011773">
    <property type="entry name" value="DNA-dir_RpoA"/>
</dbReference>
<protein>
    <recommendedName>
        <fullName evidence="8">DNA-directed RNA polymerase subunit alpha</fullName>
        <shortName evidence="8">RNAP subunit alpha</shortName>
        <ecNumber evidence="8">2.7.7.6</ecNumber>
    </recommendedName>
    <alternativeName>
        <fullName evidence="8">RNA polymerase subunit alpha</fullName>
    </alternativeName>
    <alternativeName>
        <fullName evidence="8">Transcriptase subunit alpha</fullName>
    </alternativeName>
</protein>
<dbReference type="Gene3D" id="3.30.1360.10">
    <property type="entry name" value="RNA polymerase, RBP11-like subunit"/>
    <property type="match status" value="1"/>
</dbReference>
<gene>
    <name evidence="8 10" type="primary">rpoA</name>
</gene>
<evidence type="ECO:0000313" key="10">
    <source>
        <dbReference type="EMBL" id="QEI59565.1"/>
    </source>
</evidence>
<reference evidence="10" key="1">
    <citation type="submission" date="2019-06" db="EMBL/GenBank/DDBJ databases">
        <authorList>
            <person name="Grosvenor D.A."/>
            <person name="Keepers K.G."/>
            <person name="Pogoda C.S."/>
            <person name="Kane N.C."/>
            <person name="Kociolek J.P."/>
        </authorList>
    </citation>
    <scope>NUCLEOTIDE SEQUENCE</scope>
</reference>
<evidence type="ECO:0000256" key="3">
    <source>
        <dbReference type="ARBA" id="ARBA00022478"/>
    </source>
</evidence>
<geneLocation type="plastid" evidence="10"/>
<dbReference type="SUPFAM" id="SSF47789">
    <property type="entry name" value="C-terminal domain of RNA polymerase alpha subunit"/>
    <property type="match status" value="1"/>
</dbReference>
<dbReference type="EC" id="2.7.7.6" evidence="8"/>
<evidence type="ECO:0000256" key="2">
    <source>
        <dbReference type="ARBA" id="ARBA00007123"/>
    </source>
</evidence>
<comment type="function">
    <text evidence="1 8">DNA-dependent RNA polymerase catalyzes the transcription of DNA into RNA using the four ribonucleoside triphosphates as substrates.</text>
</comment>
<evidence type="ECO:0000256" key="6">
    <source>
        <dbReference type="ARBA" id="ARBA00023163"/>
    </source>
</evidence>
<evidence type="ECO:0000256" key="8">
    <source>
        <dbReference type="HAMAP-Rule" id="MF_00059"/>
    </source>
</evidence>
<dbReference type="RefSeq" id="YP_009695297.1">
    <property type="nucleotide sequence ID" value="NC_044785.1"/>
</dbReference>
<dbReference type="GO" id="GO:0005737">
    <property type="term" value="C:cytoplasm"/>
    <property type="evidence" value="ECO:0007669"/>
    <property type="project" value="UniProtKB-ARBA"/>
</dbReference>
<dbReference type="InterPro" id="IPR036603">
    <property type="entry name" value="RBP11-like"/>
</dbReference>
<feature type="domain" description="DNA-directed RNA polymerase RpoA/D/Rpb3-type" evidence="9">
    <location>
        <begin position="20"/>
        <end position="228"/>
    </location>
</feature>
<dbReference type="NCBIfam" id="TIGR02027">
    <property type="entry name" value="rpoA"/>
    <property type="match status" value="1"/>
</dbReference>
<dbReference type="SUPFAM" id="SSF56553">
    <property type="entry name" value="Insert subdomain of RNA polymerase alpha subunit"/>
    <property type="match status" value="1"/>
</dbReference>
<dbReference type="GO" id="GO:0003899">
    <property type="term" value="F:DNA-directed RNA polymerase activity"/>
    <property type="evidence" value="ECO:0007669"/>
    <property type="project" value="UniProtKB-UniRule"/>
</dbReference>
<keyword evidence="10" id="KW-0934">Plastid</keyword>
<sequence length="306" mass="34413">MYNTNVKHLQTKKLESGVSHGQFEINSLKVGQGVTVGNQLRRVLLNDIEGIAISAVKILNIEHEFSIIPGIREDVLEILLNLKGIVLSGKLSDSKSGYLKIQGPTVVTADCIQLPDNIKIINPSHYLMSISTSNTIEMKFQLESGTGYQLASQTFTDKTSEYLQLDTIFMPVQKVNFKVNIIQNNYDKYHLTERLTLDIWTNGSISPSEALLSAAQITIQTFSFVITNKETEIKLNKEINYSETAIEILNLSRRTYNSIKKAQINTIDELTKYSLTELSKLKNIGKKALKDISYKLKKKLGINLKK</sequence>
<dbReference type="CDD" id="cd06928">
    <property type="entry name" value="RNAP_alpha_NTD"/>
    <property type="match status" value="1"/>
</dbReference>
<name>A0A5C0F4X5_NITAL</name>
<dbReference type="GeneID" id="41826873"/>
<dbReference type="AlphaFoldDB" id="A0A5C0F4X5"/>
<comment type="subunit">
    <text evidence="8">Homodimer. The RNAP catalytic core consists of 2 alpha, 1 beta, 1 beta' and 1 omega subunit. When a sigma factor is associated with the core the holoenzyme is formed, which can initiate transcription.</text>
</comment>
<organism evidence="10">
    <name type="scientific">Nitzschia alba</name>
    <name type="common">Marine diatom</name>
    <dbReference type="NCBI Taxonomy" id="2858"/>
    <lineage>
        <taxon>Eukaryota</taxon>
        <taxon>Sar</taxon>
        <taxon>Stramenopiles</taxon>
        <taxon>Ochrophyta</taxon>
        <taxon>Bacillariophyta</taxon>
        <taxon>Bacillariophyceae</taxon>
        <taxon>Bacillariophycidae</taxon>
        <taxon>Bacillariales</taxon>
        <taxon>Bacillariaceae</taxon>
        <taxon>Nitzschia</taxon>
    </lineage>
</organism>
<dbReference type="GO" id="GO:0046983">
    <property type="term" value="F:protein dimerization activity"/>
    <property type="evidence" value="ECO:0007669"/>
    <property type="project" value="InterPro"/>
</dbReference>
<keyword evidence="4 8" id="KW-0808">Transferase</keyword>
<dbReference type="Pfam" id="PF01193">
    <property type="entry name" value="RNA_pol_L"/>
    <property type="match status" value="1"/>
</dbReference>
<keyword evidence="3 8" id="KW-0240">DNA-directed RNA polymerase</keyword>
<dbReference type="Pfam" id="PF03118">
    <property type="entry name" value="RNA_pol_A_CTD"/>
    <property type="match status" value="1"/>
</dbReference>
<comment type="similarity">
    <text evidence="2 8">Belongs to the RNA polymerase alpha chain family.</text>
</comment>
<comment type="catalytic activity">
    <reaction evidence="7 8">
        <text>RNA(n) + a ribonucleoside 5'-triphosphate = RNA(n+1) + diphosphate</text>
        <dbReference type="Rhea" id="RHEA:21248"/>
        <dbReference type="Rhea" id="RHEA-COMP:14527"/>
        <dbReference type="Rhea" id="RHEA-COMP:17342"/>
        <dbReference type="ChEBI" id="CHEBI:33019"/>
        <dbReference type="ChEBI" id="CHEBI:61557"/>
        <dbReference type="ChEBI" id="CHEBI:140395"/>
        <dbReference type="EC" id="2.7.7.6"/>
    </reaction>
</comment>
<evidence type="ECO:0000256" key="4">
    <source>
        <dbReference type="ARBA" id="ARBA00022679"/>
    </source>
</evidence>
<comment type="domain">
    <text evidence="8">The N-terminal domain is essential for RNAP assembly and basal transcription, whereas the C-terminal domain is involved in interaction with transcriptional regulators and with upstream promoter elements.</text>
</comment>